<dbReference type="InterPro" id="IPR011527">
    <property type="entry name" value="ABC1_TM_dom"/>
</dbReference>
<dbReference type="CDD" id="cd18578">
    <property type="entry name" value="ABC_6TM_Pgp_ABCB1_D2_like"/>
    <property type="match status" value="1"/>
</dbReference>
<dbReference type="CDD" id="cd03249">
    <property type="entry name" value="ABC_MTABC3_MDL1_MDL2"/>
    <property type="match status" value="2"/>
</dbReference>
<dbReference type="GO" id="GO:0005524">
    <property type="term" value="F:ATP binding"/>
    <property type="evidence" value="ECO:0007669"/>
    <property type="project" value="UniProtKB-KW"/>
</dbReference>
<dbReference type="InterPro" id="IPR027417">
    <property type="entry name" value="P-loop_NTPase"/>
</dbReference>
<reference evidence="15 16" key="1">
    <citation type="submission" date="2017-11" db="EMBL/GenBank/DDBJ databases">
        <title>The genome of Rhizophagus clarus HR1 reveals common genetic basis of auxotrophy among arbuscular mycorrhizal fungi.</title>
        <authorList>
            <person name="Kobayashi Y."/>
        </authorList>
    </citation>
    <scope>NUCLEOTIDE SEQUENCE [LARGE SCALE GENOMIC DNA]</scope>
    <source>
        <strain evidence="15 16">HR1</strain>
    </source>
</reference>
<keyword evidence="5" id="KW-0677">Repeat</keyword>
<dbReference type="Gene3D" id="3.40.50.300">
    <property type="entry name" value="P-loop containing nucleotide triphosphate hydrolases"/>
    <property type="match status" value="2"/>
</dbReference>
<dbReference type="FunFam" id="1.20.1560.10:FF:000102">
    <property type="entry name" value="ABC multidrug transporter Mdr1"/>
    <property type="match status" value="1"/>
</dbReference>
<dbReference type="SUPFAM" id="SSF52540">
    <property type="entry name" value="P-loop containing nucleoside triphosphate hydrolases"/>
    <property type="match status" value="2"/>
</dbReference>
<evidence type="ECO:0000256" key="1">
    <source>
        <dbReference type="ARBA" id="ARBA00004141"/>
    </source>
</evidence>
<dbReference type="EMBL" id="BEXD01004343">
    <property type="protein sequence ID" value="GBC09978.1"/>
    <property type="molecule type" value="Genomic_DNA"/>
</dbReference>
<keyword evidence="9 12" id="KW-1133">Transmembrane helix</keyword>
<dbReference type="PROSITE" id="PS50929">
    <property type="entry name" value="ABC_TM1F"/>
    <property type="match status" value="2"/>
</dbReference>
<evidence type="ECO:0000256" key="10">
    <source>
        <dbReference type="ARBA" id="ARBA00023136"/>
    </source>
</evidence>
<feature type="transmembrane region" description="Helical" evidence="12">
    <location>
        <begin position="944"/>
        <end position="968"/>
    </location>
</feature>
<keyword evidence="11" id="KW-0325">Glycoprotein</keyword>
<evidence type="ECO:0000256" key="6">
    <source>
        <dbReference type="ARBA" id="ARBA00022741"/>
    </source>
</evidence>
<feature type="transmembrane region" description="Helical" evidence="12">
    <location>
        <begin position="109"/>
        <end position="134"/>
    </location>
</feature>
<evidence type="ECO:0000256" key="8">
    <source>
        <dbReference type="ARBA" id="ARBA00022967"/>
    </source>
</evidence>
<proteinExistence type="inferred from homology"/>
<keyword evidence="4 12" id="KW-0812">Transmembrane</keyword>
<gene>
    <name evidence="15" type="ORF">RclHR1_09250003</name>
</gene>
<dbReference type="FunFam" id="3.40.50.300:FF:000479">
    <property type="entry name" value="Multidrug resistance protein 1A"/>
    <property type="match status" value="1"/>
</dbReference>
<feature type="transmembrane region" description="Helical" evidence="12">
    <location>
        <begin position="866"/>
        <end position="885"/>
    </location>
</feature>
<name>A0A2Z6S3K9_9GLOM</name>
<dbReference type="STRING" id="94130.A0A2Z6S3K9"/>
<feature type="transmembrane region" description="Helical" evidence="12">
    <location>
        <begin position="327"/>
        <end position="345"/>
    </location>
</feature>
<dbReference type="Proteomes" id="UP000247702">
    <property type="component" value="Unassembled WGS sequence"/>
</dbReference>
<evidence type="ECO:0000256" key="3">
    <source>
        <dbReference type="ARBA" id="ARBA00022448"/>
    </source>
</evidence>
<dbReference type="SMART" id="SM00382">
    <property type="entry name" value="AAA"/>
    <property type="match status" value="2"/>
</dbReference>
<dbReference type="PANTHER" id="PTHR43394:SF27">
    <property type="entry name" value="ATP-DEPENDENT TRANSLOCASE ABCB1-LIKE"/>
    <property type="match status" value="1"/>
</dbReference>
<feature type="domain" description="ABC transporter" evidence="13">
    <location>
        <begin position="1044"/>
        <end position="1283"/>
    </location>
</feature>
<dbReference type="FunFam" id="3.40.50.300:FF:000205">
    <property type="entry name" value="ABC transporter B family member 4"/>
    <property type="match status" value="1"/>
</dbReference>
<evidence type="ECO:0000259" key="14">
    <source>
        <dbReference type="PROSITE" id="PS50929"/>
    </source>
</evidence>
<dbReference type="PROSITE" id="PS00211">
    <property type="entry name" value="ABC_TRANSPORTER_1"/>
    <property type="match status" value="2"/>
</dbReference>
<comment type="subcellular location">
    <subcellularLocation>
        <location evidence="1">Membrane</location>
        <topology evidence="1">Multi-pass membrane protein</topology>
    </subcellularLocation>
</comment>
<dbReference type="GO" id="GO:0005743">
    <property type="term" value="C:mitochondrial inner membrane"/>
    <property type="evidence" value="ECO:0007669"/>
    <property type="project" value="TreeGrafter"/>
</dbReference>
<dbReference type="PANTHER" id="PTHR43394">
    <property type="entry name" value="ATP-DEPENDENT PERMEASE MDL1, MITOCHONDRIAL"/>
    <property type="match status" value="1"/>
</dbReference>
<feature type="transmembrane region" description="Helical" evidence="12">
    <location>
        <begin position="211"/>
        <end position="228"/>
    </location>
</feature>
<comment type="similarity">
    <text evidence="2">Belongs to the ABC transporter superfamily. ABCB family. Multidrug resistance exporter (TC 3.A.1.201) subfamily.</text>
</comment>
<sequence>MSEEVINDDPEIVPIDVNQEAAGINLDETKQRILEEQVKVERMKPTYWQLYRFASKRDWLIMIIGSIFAIVSGAAIPVTTVVFGEMINYFTEFQKKQISNDVFIDKVNYYALFFVYLAIIVFFSTYIYMAAWVYTGERLTRQIRERYLRAILRQNVAYFDKLGAGEVTTRITSDTHLIQDGISEKAAMSISYTAQFLSAFVIAFIKSWKMTLVICALIPCISITSTVLNKFTAIFMKRSLDYYSKSGTIAEESIATIRTAVAFGIQSKLSKIYDSHLIFAKKEGIKKSILNGASLGAIYFFMYSTYALAFWYGSTLIFKGELNSGDVVNVFFAVLLGAFALGNIAPDIQAFSFAIGAGSKIFETINRVPPIDIASESGEKLENVEGRIQLKNISFIYPARPEVKTLKNVSLDVEPGSTVALVGSSGSGKSTIVSLALRFYDPIEGEVYLDGHDIRSLNLQWLRRQMSLVGQEPVLFNTTIAGNVAHGLIGSVYENIDKDKKQIMIEQACRMANAHDFIMNLPDKYETNVGERGFLLSGGQKQRIAIARAIVKDPKILLLDEATSALDTQSEGIVQDALDKASKNRTTIVIAHRLSTIRNATKIVVMNHGIIVETGTHDELMLKKGSYFNLVEAQRIQQAKKTRESAENAGSSDVLVTARNEDIVPEEDHAIGRVITNKSASSAILAKRKADLEAGMKFDYEFTTRELLLKVAKINKPEIPFIILGLFSSIVSGIVYPVFAIIFAKIIQSFSKTGDELMHDARFWALMFLVIAIATMISNFLQGSSFGLSGENLTLRIRSMSYAAILRQDISFFDEEQHSVGALTSALSLDAQNVNGLAGITLGTILQVCTTLLSGLIVALSIGWKLALVCLACIPLLVGSGALRMKMLSGFQQKNKLAYEHSAQIACEGAGNIRTVAALTREEDLWDIYHKLLDEPMRQGFNNAFFASITFAFAQCVNFLTNALAFWYGSRLFVYGEYNLEKMFTVFMAIVFGSISAGRVFAFAPDMAKAKSSAATIISLLERTPLIDSWSQSGKKLDEIEGNIKFTDVHFRYPTRPHVRVLRGLNLEIKPGQYAALVGPSGCGKSTTIGLTERFYETTGGKIEIDGIDITRINVSNLREHIALVSQEPSLYDMTIKENILLGCKPNQNPTQEDIERVCRESNIHDFIMSLPDKYDTRVGGKGTQLSGGQKQRIAIARALIRNPKILLLDEATSALDSESEKVVQKALDAAAKGRTTLAIAHRLSTIQHADVIFVIKEGKVAEQGTHQELLAQKGIYFNMVQEQDLGVDENN</sequence>
<keyword evidence="3" id="KW-0813">Transport</keyword>
<comment type="caution">
    <text evidence="15">The sequence shown here is derived from an EMBL/GenBank/DDBJ whole genome shotgun (WGS) entry which is preliminary data.</text>
</comment>
<dbReference type="InterPro" id="IPR017871">
    <property type="entry name" value="ABC_transporter-like_CS"/>
</dbReference>
<evidence type="ECO:0000256" key="9">
    <source>
        <dbReference type="ARBA" id="ARBA00022989"/>
    </source>
</evidence>
<feature type="transmembrane region" description="Helical" evidence="12">
    <location>
        <begin position="983"/>
        <end position="1002"/>
    </location>
</feature>
<feature type="transmembrane region" description="Helical" evidence="12">
    <location>
        <begin position="59"/>
        <end position="83"/>
    </location>
</feature>
<feature type="domain" description="ABC transmembrane type-1" evidence="14">
    <location>
        <begin position="723"/>
        <end position="1009"/>
    </location>
</feature>
<keyword evidence="8" id="KW-1278">Translocase</keyword>
<dbReference type="InterPro" id="IPR003593">
    <property type="entry name" value="AAA+_ATPase"/>
</dbReference>
<dbReference type="Pfam" id="PF00664">
    <property type="entry name" value="ABC_membrane"/>
    <property type="match status" value="2"/>
</dbReference>
<dbReference type="SUPFAM" id="SSF90123">
    <property type="entry name" value="ABC transporter transmembrane region"/>
    <property type="match status" value="2"/>
</dbReference>
<dbReference type="GO" id="GO:0015421">
    <property type="term" value="F:ABC-type oligopeptide transporter activity"/>
    <property type="evidence" value="ECO:0007669"/>
    <property type="project" value="TreeGrafter"/>
</dbReference>
<feature type="transmembrane region" description="Helical" evidence="12">
    <location>
        <begin position="719"/>
        <end position="743"/>
    </location>
</feature>
<keyword evidence="10 12" id="KW-0472">Membrane</keyword>
<keyword evidence="6" id="KW-0547">Nucleotide-binding</keyword>
<dbReference type="InterPro" id="IPR003439">
    <property type="entry name" value="ABC_transporter-like_ATP-bd"/>
</dbReference>
<protein>
    <recommendedName>
        <fullName evidence="17">P-loop containing nucleoside triphosphate hydrolase protein</fullName>
    </recommendedName>
</protein>
<evidence type="ECO:0000256" key="5">
    <source>
        <dbReference type="ARBA" id="ARBA00022737"/>
    </source>
</evidence>
<dbReference type="PROSITE" id="PS50893">
    <property type="entry name" value="ABC_TRANSPORTER_2"/>
    <property type="match status" value="2"/>
</dbReference>
<feature type="domain" description="ABC transmembrane type-1" evidence="14">
    <location>
        <begin position="63"/>
        <end position="351"/>
    </location>
</feature>
<evidence type="ECO:0000256" key="7">
    <source>
        <dbReference type="ARBA" id="ARBA00022840"/>
    </source>
</evidence>
<dbReference type="GO" id="GO:0016887">
    <property type="term" value="F:ATP hydrolysis activity"/>
    <property type="evidence" value="ECO:0007669"/>
    <property type="project" value="InterPro"/>
</dbReference>
<evidence type="ECO:0000313" key="15">
    <source>
        <dbReference type="EMBL" id="GBC09978.1"/>
    </source>
</evidence>
<evidence type="ECO:0008006" key="17">
    <source>
        <dbReference type="Google" id="ProtNLM"/>
    </source>
</evidence>
<dbReference type="Pfam" id="PF00005">
    <property type="entry name" value="ABC_tran"/>
    <property type="match status" value="2"/>
</dbReference>
<dbReference type="Gene3D" id="1.20.1560.10">
    <property type="entry name" value="ABC transporter type 1, transmembrane domain"/>
    <property type="match status" value="2"/>
</dbReference>
<feature type="transmembrane region" description="Helical" evidence="12">
    <location>
        <begin position="289"/>
        <end position="312"/>
    </location>
</feature>
<evidence type="ECO:0000256" key="11">
    <source>
        <dbReference type="ARBA" id="ARBA00023180"/>
    </source>
</evidence>
<dbReference type="GO" id="GO:0090374">
    <property type="term" value="P:oligopeptide export from mitochondrion"/>
    <property type="evidence" value="ECO:0007669"/>
    <property type="project" value="TreeGrafter"/>
</dbReference>
<organism evidence="15 16">
    <name type="scientific">Rhizophagus clarus</name>
    <dbReference type="NCBI Taxonomy" id="94130"/>
    <lineage>
        <taxon>Eukaryota</taxon>
        <taxon>Fungi</taxon>
        <taxon>Fungi incertae sedis</taxon>
        <taxon>Mucoromycota</taxon>
        <taxon>Glomeromycotina</taxon>
        <taxon>Glomeromycetes</taxon>
        <taxon>Glomerales</taxon>
        <taxon>Glomeraceae</taxon>
        <taxon>Rhizophagus</taxon>
    </lineage>
</organism>
<evidence type="ECO:0000313" key="16">
    <source>
        <dbReference type="Proteomes" id="UP000247702"/>
    </source>
</evidence>
<dbReference type="CDD" id="cd18577">
    <property type="entry name" value="ABC_6TM_Pgp_ABCB1_D1_like"/>
    <property type="match status" value="1"/>
</dbReference>
<evidence type="ECO:0000256" key="2">
    <source>
        <dbReference type="ARBA" id="ARBA00007577"/>
    </source>
</evidence>
<evidence type="ECO:0000256" key="4">
    <source>
        <dbReference type="ARBA" id="ARBA00022692"/>
    </source>
</evidence>
<dbReference type="InterPro" id="IPR036640">
    <property type="entry name" value="ABC1_TM_sf"/>
</dbReference>
<keyword evidence="7" id="KW-0067">ATP-binding</keyword>
<feature type="domain" description="ABC transporter" evidence="13">
    <location>
        <begin position="388"/>
        <end position="633"/>
    </location>
</feature>
<evidence type="ECO:0000256" key="12">
    <source>
        <dbReference type="SAM" id="Phobius"/>
    </source>
</evidence>
<dbReference type="InterPro" id="IPR039421">
    <property type="entry name" value="Type_1_exporter"/>
</dbReference>
<dbReference type="FunFam" id="1.20.1560.10:FF:000009">
    <property type="entry name" value="ABC transporter B family member 1"/>
    <property type="match status" value="1"/>
</dbReference>
<feature type="transmembrane region" description="Helical" evidence="12">
    <location>
        <begin position="837"/>
        <end position="860"/>
    </location>
</feature>
<feature type="transmembrane region" description="Helical" evidence="12">
    <location>
        <begin position="763"/>
        <end position="781"/>
    </location>
</feature>
<accession>A0A2Z6S3K9</accession>
<evidence type="ECO:0000259" key="13">
    <source>
        <dbReference type="PROSITE" id="PS50893"/>
    </source>
</evidence>
<feature type="transmembrane region" description="Helical" evidence="12">
    <location>
        <begin position="186"/>
        <end position="205"/>
    </location>
</feature>
<keyword evidence="16" id="KW-1185">Reference proteome</keyword>